<keyword evidence="4" id="KW-1133">Transmembrane helix</keyword>
<evidence type="ECO:0000313" key="7">
    <source>
        <dbReference type="Proteomes" id="UP000192042"/>
    </source>
</evidence>
<dbReference type="InterPro" id="IPR029044">
    <property type="entry name" value="Nucleotide-diphossugar_trans"/>
</dbReference>
<organism evidence="6 7">
    <name type="scientific">Nitrospira japonica</name>
    <dbReference type="NCBI Taxonomy" id="1325564"/>
    <lineage>
        <taxon>Bacteria</taxon>
        <taxon>Pseudomonadati</taxon>
        <taxon>Nitrospirota</taxon>
        <taxon>Nitrospiria</taxon>
        <taxon>Nitrospirales</taxon>
        <taxon>Nitrospiraceae</taxon>
        <taxon>Nitrospira</taxon>
    </lineage>
</organism>
<dbReference type="PANTHER" id="PTHR43630:SF1">
    <property type="entry name" value="POLY-BETA-1,6-N-ACETYL-D-GLUCOSAMINE SYNTHASE"/>
    <property type="match status" value="1"/>
</dbReference>
<gene>
    <name evidence="6" type="ORF">NSJP_4033</name>
</gene>
<dbReference type="EMBL" id="LT828648">
    <property type="protein sequence ID" value="SLM50200.1"/>
    <property type="molecule type" value="Genomic_DNA"/>
</dbReference>
<evidence type="ECO:0000259" key="5">
    <source>
        <dbReference type="Pfam" id="PF00535"/>
    </source>
</evidence>
<dbReference type="AlphaFoldDB" id="A0A1W1IB24"/>
<evidence type="ECO:0000256" key="2">
    <source>
        <dbReference type="ARBA" id="ARBA00022676"/>
    </source>
</evidence>
<dbReference type="KEGG" id="nja:NSJP_4033"/>
<dbReference type="CDD" id="cd06439">
    <property type="entry name" value="CESA_like_1"/>
    <property type="match status" value="1"/>
</dbReference>
<proteinExistence type="inferred from homology"/>
<dbReference type="OrthoDB" id="9802632at2"/>
<feature type="transmembrane region" description="Helical" evidence="4">
    <location>
        <begin position="287"/>
        <end position="306"/>
    </location>
</feature>
<evidence type="ECO:0000313" key="6">
    <source>
        <dbReference type="EMBL" id="SLM50200.1"/>
    </source>
</evidence>
<keyword evidence="4" id="KW-0472">Membrane</keyword>
<dbReference type="PANTHER" id="PTHR43630">
    <property type="entry name" value="POLY-BETA-1,6-N-ACETYL-D-GLUCOSAMINE SYNTHASE"/>
    <property type="match status" value="1"/>
</dbReference>
<dbReference type="InterPro" id="IPR001173">
    <property type="entry name" value="Glyco_trans_2-like"/>
</dbReference>
<evidence type="ECO:0000256" key="4">
    <source>
        <dbReference type="SAM" id="Phobius"/>
    </source>
</evidence>
<dbReference type="Pfam" id="PF00535">
    <property type="entry name" value="Glycos_transf_2"/>
    <property type="match status" value="1"/>
</dbReference>
<keyword evidence="4" id="KW-0812">Transmembrane</keyword>
<accession>A0A1W1IB24</accession>
<keyword evidence="2 6" id="KW-0328">Glycosyltransferase</keyword>
<evidence type="ECO:0000256" key="3">
    <source>
        <dbReference type="ARBA" id="ARBA00022679"/>
    </source>
</evidence>
<keyword evidence="3 6" id="KW-0808">Transferase</keyword>
<dbReference type="EC" id="2.4.1.-" evidence="6"/>
<feature type="transmembrane region" description="Helical" evidence="4">
    <location>
        <begin position="6"/>
        <end position="29"/>
    </location>
</feature>
<feature type="transmembrane region" description="Helical" evidence="4">
    <location>
        <begin position="312"/>
        <end position="332"/>
    </location>
</feature>
<feature type="domain" description="Glycosyltransferase 2-like" evidence="5">
    <location>
        <begin position="45"/>
        <end position="170"/>
    </location>
</feature>
<dbReference type="Gene3D" id="3.90.550.10">
    <property type="entry name" value="Spore Coat Polysaccharide Biosynthesis Protein SpsA, Chain A"/>
    <property type="match status" value="1"/>
</dbReference>
<dbReference type="STRING" id="1325564.NSJP_4033"/>
<keyword evidence="7" id="KW-1185">Reference proteome</keyword>
<evidence type="ECO:0000256" key="1">
    <source>
        <dbReference type="ARBA" id="ARBA00006739"/>
    </source>
</evidence>
<sequence length="376" mass="42367">MEALFWLSVWFIGYAYAGYPLCLYTVGLFRSRPVRKSEFRPTVAVIITAYNEEKRIREKLENTLKLEYPREKLELIVASDCSTDATDDIVRSFASSGIRLVRSNVKGGKEAAQKLAVESTIGDVLVFSDTATILEPTAISEIVNNFSDGTVGCVSSVDRFIDTDGVVSGEGAYVRYEMALRSLESRVNTLVGLSGSFFSARREVCRSWAPDLQSDFNTLLNSIRLGLRGVADPDSIGYYKNLADQKKEYERKVRTVVRGISVFMRSLPLLNPMRYHLFAWQLLSHKLCRWLVPFAMIGALVSNLVLAASSPFYQATLLVQVLFYVLACLYLLTQQLPNIGVLRIPSFFVMVNISILDAWIRYLRGERIVSWSPSKR</sequence>
<reference evidence="6 7" key="1">
    <citation type="submission" date="2017-03" db="EMBL/GenBank/DDBJ databases">
        <authorList>
            <person name="Afonso C.L."/>
            <person name="Miller P.J."/>
            <person name="Scott M.A."/>
            <person name="Spackman E."/>
            <person name="Goraichik I."/>
            <person name="Dimitrov K.M."/>
            <person name="Suarez D.L."/>
            <person name="Swayne D.E."/>
        </authorList>
    </citation>
    <scope>NUCLEOTIDE SEQUENCE [LARGE SCALE GENOMIC DNA]</scope>
    <source>
        <strain evidence="6">Genome sequencing of Nitrospira japonica strain NJ11</strain>
    </source>
</reference>
<comment type="similarity">
    <text evidence="1">Belongs to the glycosyltransferase 2 family.</text>
</comment>
<dbReference type="Proteomes" id="UP000192042">
    <property type="component" value="Chromosome I"/>
</dbReference>
<name>A0A1W1IB24_9BACT</name>
<protein>
    <submittedName>
        <fullName evidence="6">Glycosyl transferase, group 2</fullName>
        <ecNumber evidence="6">2.4.1.-</ecNumber>
    </submittedName>
</protein>
<feature type="transmembrane region" description="Helical" evidence="4">
    <location>
        <begin position="344"/>
        <end position="362"/>
    </location>
</feature>
<dbReference type="GO" id="GO:0016757">
    <property type="term" value="F:glycosyltransferase activity"/>
    <property type="evidence" value="ECO:0007669"/>
    <property type="project" value="UniProtKB-KW"/>
</dbReference>
<dbReference type="SUPFAM" id="SSF53448">
    <property type="entry name" value="Nucleotide-diphospho-sugar transferases"/>
    <property type="match status" value="1"/>
</dbReference>